<dbReference type="GeneID" id="68359988"/>
<keyword evidence="3" id="KW-1185">Reference proteome</keyword>
<evidence type="ECO:0000256" key="1">
    <source>
        <dbReference type="SAM" id="SignalP"/>
    </source>
</evidence>
<protein>
    <recommendedName>
        <fullName evidence="4">Secreted protein</fullName>
    </recommendedName>
</protein>
<keyword evidence="1" id="KW-0732">Signal</keyword>
<evidence type="ECO:0008006" key="4">
    <source>
        <dbReference type="Google" id="ProtNLM"/>
    </source>
</evidence>
<evidence type="ECO:0000313" key="3">
    <source>
        <dbReference type="Proteomes" id="UP000824596"/>
    </source>
</evidence>
<evidence type="ECO:0000313" key="2">
    <source>
        <dbReference type="EMBL" id="KAH0958165.1"/>
    </source>
</evidence>
<proteinExistence type="predicted"/>
<dbReference type="Proteomes" id="UP000824596">
    <property type="component" value="Unassembled WGS sequence"/>
</dbReference>
<reference evidence="2" key="1">
    <citation type="submission" date="2021-09" db="EMBL/GenBank/DDBJ databases">
        <title>A high-quality genome of the endoparasitic fungus Hirsutella rhossiliensis with a comparison of Hirsutella genomes reveals transposable elements contributing to genome size variation.</title>
        <authorList>
            <person name="Lin R."/>
            <person name="Jiao Y."/>
            <person name="Sun X."/>
            <person name="Ling J."/>
            <person name="Xie B."/>
            <person name="Cheng X."/>
        </authorList>
    </citation>
    <scope>NUCLEOTIDE SEQUENCE</scope>
    <source>
        <strain evidence="2">HR02</strain>
    </source>
</reference>
<sequence length="186" mass="20695">MKYSLVFLASASLALAQPLAADDGNNAAGTAPNSKGAADQSYTDWDNFQQKICQAKSVNLDAYCRPVFSACTQEQLPQEQLFSCYNENIARAKSDRPLMAHHLDKTRTPFWPPNRRQLPAGLQELDPDKNYTISEVMKIYPNEHIDCSINVLTNEPELGCTIKQAVSSSLFPFSFLDKVNHTQLAP</sequence>
<feature type="chain" id="PRO_5040401968" description="Secreted protein" evidence="1">
    <location>
        <begin position="17"/>
        <end position="186"/>
    </location>
</feature>
<dbReference type="AlphaFoldDB" id="A0A9P8MN31"/>
<comment type="caution">
    <text evidence="2">The sequence shown here is derived from an EMBL/GenBank/DDBJ whole genome shotgun (WGS) entry which is preliminary data.</text>
</comment>
<name>A0A9P8MN31_9HYPO</name>
<accession>A0A9P8MN31</accession>
<organism evidence="2 3">
    <name type="scientific">Hirsutella rhossiliensis</name>
    <dbReference type="NCBI Taxonomy" id="111463"/>
    <lineage>
        <taxon>Eukaryota</taxon>
        <taxon>Fungi</taxon>
        <taxon>Dikarya</taxon>
        <taxon>Ascomycota</taxon>
        <taxon>Pezizomycotina</taxon>
        <taxon>Sordariomycetes</taxon>
        <taxon>Hypocreomycetidae</taxon>
        <taxon>Hypocreales</taxon>
        <taxon>Ophiocordycipitaceae</taxon>
        <taxon>Hirsutella</taxon>
    </lineage>
</organism>
<feature type="signal peptide" evidence="1">
    <location>
        <begin position="1"/>
        <end position="16"/>
    </location>
</feature>
<gene>
    <name evidence="2" type="ORF">HRG_10860</name>
</gene>
<dbReference type="EMBL" id="JAIZPD010000017">
    <property type="protein sequence ID" value="KAH0958165.1"/>
    <property type="molecule type" value="Genomic_DNA"/>
</dbReference>
<dbReference type="RefSeq" id="XP_044715679.1">
    <property type="nucleotide sequence ID" value="XM_044869330.1"/>
</dbReference>